<dbReference type="SUPFAM" id="SSF52540">
    <property type="entry name" value="P-loop containing nucleoside triphosphate hydrolases"/>
    <property type="match status" value="1"/>
</dbReference>
<evidence type="ECO:0000313" key="10">
    <source>
        <dbReference type="Proteomes" id="UP000494165"/>
    </source>
</evidence>
<keyword evidence="6" id="KW-0472">Membrane</keyword>
<evidence type="ECO:0000256" key="1">
    <source>
        <dbReference type="ARBA" id="ARBA00010134"/>
    </source>
</evidence>
<proteinExistence type="inferred from homology"/>
<evidence type="ECO:0000256" key="3">
    <source>
        <dbReference type="ARBA" id="ARBA00023043"/>
    </source>
</evidence>
<evidence type="ECO:0000256" key="4">
    <source>
        <dbReference type="PROSITE-ProRule" id="PRU00023"/>
    </source>
</evidence>
<dbReference type="Gene3D" id="3.40.50.300">
    <property type="entry name" value="P-loop containing nucleotide triphosphate hydrolases"/>
    <property type="match status" value="1"/>
</dbReference>
<dbReference type="OrthoDB" id="6693298at2759"/>
<gene>
    <name evidence="9" type="ORF">CLODIP_2_CD05445</name>
</gene>
<dbReference type="Pfam" id="PF12796">
    <property type="entry name" value="Ank_2"/>
    <property type="match status" value="3"/>
</dbReference>
<dbReference type="PROSITE" id="PS50297">
    <property type="entry name" value="ANK_REP_REGION"/>
    <property type="match status" value="5"/>
</dbReference>
<feature type="repeat" description="ANK" evidence="4">
    <location>
        <begin position="1056"/>
        <end position="1085"/>
    </location>
</feature>
<feature type="domain" description="Caspase family p10" evidence="7">
    <location>
        <begin position="179"/>
        <end position="242"/>
    </location>
</feature>
<dbReference type="InterPro" id="IPR015917">
    <property type="entry name" value="Pept_C14A"/>
</dbReference>
<comment type="caution">
    <text evidence="9">The sequence shown here is derived from an EMBL/GenBank/DDBJ whole genome shotgun (WGS) entry which is preliminary data.</text>
</comment>
<evidence type="ECO:0000256" key="6">
    <source>
        <dbReference type="SAM" id="Phobius"/>
    </source>
</evidence>
<dbReference type="PROSITE" id="PS50088">
    <property type="entry name" value="ANK_REPEAT"/>
    <property type="match status" value="5"/>
</dbReference>
<dbReference type="PANTHER" id="PTHR24166:SF48">
    <property type="entry name" value="PROTEIN VAPYRIN"/>
    <property type="match status" value="1"/>
</dbReference>
<dbReference type="PROSITE" id="PS50207">
    <property type="entry name" value="CASPASE_P10"/>
    <property type="match status" value="1"/>
</dbReference>
<dbReference type="InterPro" id="IPR007111">
    <property type="entry name" value="NACHT_NTPase"/>
</dbReference>
<dbReference type="InterPro" id="IPR029030">
    <property type="entry name" value="Caspase-like_dom_sf"/>
</dbReference>
<evidence type="ECO:0000256" key="2">
    <source>
        <dbReference type="ARBA" id="ARBA00022737"/>
    </source>
</evidence>
<keyword evidence="6" id="KW-0812">Transmembrane</keyword>
<reference evidence="9 10" key="1">
    <citation type="submission" date="2020-04" db="EMBL/GenBank/DDBJ databases">
        <authorList>
            <person name="Alioto T."/>
            <person name="Alioto T."/>
            <person name="Gomez Garrido J."/>
        </authorList>
    </citation>
    <scope>NUCLEOTIDE SEQUENCE [LARGE SCALE GENOMIC DNA]</scope>
</reference>
<evidence type="ECO:0000259" key="7">
    <source>
        <dbReference type="PROSITE" id="PS50207"/>
    </source>
</evidence>
<dbReference type="Pfam" id="PF05729">
    <property type="entry name" value="NACHT"/>
    <property type="match status" value="1"/>
</dbReference>
<dbReference type="PRINTS" id="PR01415">
    <property type="entry name" value="ANKYRIN"/>
</dbReference>
<dbReference type="GO" id="GO:0006508">
    <property type="term" value="P:proteolysis"/>
    <property type="evidence" value="ECO:0007669"/>
    <property type="project" value="InterPro"/>
</dbReference>
<feature type="repeat" description="ANK" evidence="4">
    <location>
        <begin position="1190"/>
        <end position="1222"/>
    </location>
</feature>
<dbReference type="SMART" id="SM00115">
    <property type="entry name" value="CASc"/>
    <property type="match status" value="1"/>
</dbReference>
<dbReference type="EMBL" id="CADEPI010000180">
    <property type="protein sequence ID" value="CAB3379178.1"/>
    <property type="molecule type" value="Genomic_DNA"/>
</dbReference>
<evidence type="ECO:0000259" key="8">
    <source>
        <dbReference type="PROSITE" id="PS50208"/>
    </source>
</evidence>
<feature type="domain" description="Caspase family p20" evidence="8">
    <location>
        <begin position="24"/>
        <end position="159"/>
    </location>
</feature>
<dbReference type="InterPro" id="IPR011600">
    <property type="entry name" value="Pept_C14_caspase"/>
</dbReference>
<feature type="repeat" description="ANK" evidence="4">
    <location>
        <begin position="1255"/>
        <end position="1287"/>
    </location>
</feature>
<feature type="repeat" description="ANK" evidence="4">
    <location>
        <begin position="1014"/>
        <end position="1046"/>
    </location>
</feature>
<evidence type="ECO:0008006" key="11">
    <source>
        <dbReference type="Google" id="ProtNLM"/>
    </source>
</evidence>
<dbReference type="InterPro" id="IPR036770">
    <property type="entry name" value="Ankyrin_rpt-contain_sf"/>
</dbReference>
<keyword evidence="6" id="KW-1133">Transmembrane helix</keyword>
<dbReference type="InterPro" id="IPR001309">
    <property type="entry name" value="Pept_C14_p20"/>
</dbReference>
<evidence type="ECO:0000256" key="5">
    <source>
        <dbReference type="RuleBase" id="RU003971"/>
    </source>
</evidence>
<keyword evidence="10" id="KW-1185">Reference proteome</keyword>
<dbReference type="SUPFAM" id="SSF52129">
    <property type="entry name" value="Caspase-like"/>
    <property type="match status" value="1"/>
</dbReference>
<dbReference type="InterPro" id="IPR027417">
    <property type="entry name" value="P-loop_NTPase"/>
</dbReference>
<dbReference type="Gene3D" id="1.25.40.20">
    <property type="entry name" value="Ankyrin repeat-containing domain"/>
    <property type="match status" value="3"/>
</dbReference>
<feature type="repeat" description="ANK" evidence="4">
    <location>
        <begin position="1121"/>
        <end position="1143"/>
    </location>
</feature>
<organism evidence="9 10">
    <name type="scientific">Cloeon dipterum</name>
    <dbReference type="NCBI Taxonomy" id="197152"/>
    <lineage>
        <taxon>Eukaryota</taxon>
        <taxon>Metazoa</taxon>
        <taxon>Ecdysozoa</taxon>
        <taxon>Arthropoda</taxon>
        <taxon>Hexapoda</taxon>
        <taxon>Insecta</taxon>
        <taxon>Pterygota</taxon>
        <taxon>Palaeoptera</taxon>
        <taxon>Ephemeroptera</taxon>
        <taxon>Pisciforma</taxon>
        <taxon>Baetidae</taxon>
        <taxon>Cloeon</taxon>
    </lineage>
</organism>
<dbReference type="SUPFAM" id="SSF48403">
    <property type="entry name" value="Ankyrin repeat"/>
    <property type="match status" value="1"/>
</dbReference>
<dbReference type="Pfam" id="PF00656">
    <property type="entry name" value="Peptidase_C14"/>
    <property type="match status" value="1"/>
</dbReference>
<accession>A0A8S1DA12</accession>
<dbReference type="InterPro" id="IPR002138">
    <property type="entry name" value="Pept_C14_p10"/>
</dbReference>
<dbReference type="Gene3D" id="3.40.50.1460">
    <property type="match status" value="1"/>
</dbReference>
<protein>
    <recommendedName>
        <fullName evidence="11">NACHT domain-containing protein</fullName>
    </recommendedName>
</protein>
<dbReference type="Pfam" id="PF00023">
    <property type="entry name" value="Ank"/>
    <property type="match status" value="1"/>
</dbReference>
<dbReference type="GO" id="GO:0004197">
    <property type="term" value="F:cysteine-type endopeptidase activity"/>
    <property type="evidence" value="ECO:0007669"/>
    <property type="project" value="InterPro"/>
</dbReference>
<keyword evidence="2" id="KW-0677">Repeat</keyword>
<dbReference type="PROSITE" id="PS50208">
    <property type="entry name" value="CASPASE_P20"/>
    <property type="match status" value="1"/>
</dbReference>
<comment type="similarity">
    <text evidence="1 5">Belongs to the peptidase C14A family.</text>
</comment>
<dbReference type="InterPro" id="IPR050889">
    <property type="entry name" value="Dendritic_Spine_Reg/Scaffold"/>
</dbReference>
<dbReference type="InterPro" id="IPR002110">
    <property type="entry name" value="Ankyrin_rpt"/>
</dbReference>
<dbReference type="PANTHER" id="PTHR24166">
    <property type="entry name" value="ROLLING PEBBLES, ISOFORM B"/>
    <property type="match status" value="1"/>
</dbReference>
<name>A0A8S1DA12_9INSE</name>
<sequence>MASTNGIHSSQFGFFNGDQVAGCPESVCVLVVHYNFEHDLENIREGNAVDIERLQLTFESRRNCQFCHLRSPKKETLLSTLSNDDQVLNLFDTTEVPSVLILVILSHGGRDGKIYTDHRVSPKKYEYFTTFQVLESLRSLQQFESSLKLVFFGPCRGEIVDEVHDPESPLQLDNRNSCRVTNHPQKDNFILVFSTVETTRAKRDEENGTALVQALCEILDGLCEDTALEIVLTCVQNKIHENSGGVGQSPEVKFSPHREFTVLKCPGTNEKVERNECFFSWLSSSDLPVRGRWAAVVCDEQNKQVQNLERIFRENLDFETCILHNSAENLESLSRKAWDEEETDIGCIAICYFAKLLVNNASEVCVKVEGKEISIGNLVQKFIGPDNEKWIGRPKLFFFVHQSASCDFITRERRLSISATNHSGWFVLVLPNEDGEEKLAEILQNPLLRRGKSLQEISIGVLRLEKGKQAKSGTRPQIVTTLPHLLDFPIWHRRFVPPNFVVTTRISIDDDESVERVLSFRQLKSLFLRELQSDLNCTWLVSAPPGMGKSTLFCEMEYHLRKELGKKVFFRIQMIDEYEYLDLDDDLSAEGLLQTAKQLFLHSEISNILSERRAVILLDGFDEVCPDFRKKTLALIKEISMRKIPLWIATRPQEEEQILAALKGVQVRKVEIAPFDKPMQLELLKMNSDKKDYDKCSELLEKFESVGAKDILKNPFHLTLIANQAVGDDTNLFAIYRNVVERKVREALTQKESYDENNKLFKSKVKKRIKLLQSFARCFLLENDISDFGDEKINQINNTGIATIRGEKNYRFVHQTLAEFLLAQLFVFELAEKSTSTIPLFEQEALRQSRIFFDAFVAHSENEGVEKFIRGNMSRSFVETIVCEAHCNLFHAAKKFVSFADSQSGKFLIEDGFSILKSACRSSETIGRELLQMNLLEQVVQKRPAEELWTLIQQVARSNFCQLFDDFLATSPDVAKVLQGHKTSYLPLTPVQQGHERMLELLLQNGLSANISKNKKTALQVAIVAGNAACVRLLISHGAKLNPSPRDSWKRDMVLTPLHIAACNDSADVCRCMVEHGADLGAVVALGGWTAFHFSCSHGILANVEYFLSLDFYDVNANTSHGRTPLILAAEGDHAEVVQLLLRQQGVNPFAADKDGWNALHYAARYAGLRTVVLVLSRFKSELIESRTKHGWTPLQLSVQNSDASVRRYLVLEGSDLTAANKDGWTVLHWASHVGDGDFIRLVSKRMDVNLQNKLGRTALHLASEMGHKQVVKLLLKCGADGNIADSFGMLPFNLTSNNNFSVPIAESVERSIYDVSNSDVSVSKYVLSVLTMRGYIQAKDDLSHRFVTTTTTPARGARSVRTKSFFGQAEMIIFLLCISAFIVYMIVLYAVFFILERWVGLVLPVIDGTARLNDSAAELLVTHSVLSSGGGQETPV</sequence>
<evidence type="ECO:0000313" key="9">
    <source>
        <dbReference type="EMBL" id="CAB3379178.1"/>
    </source>
</evidence>
<feature type="transmembrane region" description="Helical" evidence="6">
    <location>
        <begin position="1372"/>
        <end position="1396"/>
    </location>
</feature>
<dbReference type="Proteomes" id="UP000494165">
    <property type="component" value="Unassembled WGS sequence"/>
</dbReference>
<keyword evidence="3 4" id="KW-0040">ANK repeat</keyword>
<dbReference type="SMART" id="SM00248">
    <property type="entry name" value="ANK"/>
    <property type="match status" value="8"/>
</dbReference>